<feature type="region of interest" description="Disordered" evidence="1">
    <location>
        <begin position="80"/>
        <end position="119"/>
    </location>
</feature>
<gene>
    <name evidence="2" type="ORF">QYS62_004942</name>
</gene>
<reference evidence="2 3" key="1">
    <citation type="submission" date="2024-04" db="EMBL/GenBank/DDBJ databases">
        <title>Complete genome sequence of Fusarium acuminatum.</title>
        <authorList>
            <person name="Lan B."/>
        </authorList>
    </citation>
    <scope>NUCLEOTIDE SEQUENCE [LARGE SCALE GENOMIC DNA]</scope>
    <source>
        <strain evidence="2">1A</strain>
    </source>
</reference>
<keyword evidence="3" id="KW-1185">Reference proteome</keyword>
<evidence type="ECO:0000313" key="3">
    <source>
        <dbReference type="Proteomes" id="UP001489902"/>
    </source>
</evidence>
<evidence type="ECO:0000256" key="1">
    <source>
        <dbReference type="SAM" id="MobiDB-lite"/>
    </source>
</evidence>
<name>A0ABZ2WTF2_9HYPO</name>
<feature type="compositionally biased region" description="Polar residues" evidence="1">
    <location>
        <begin position="145"/>
        <end position="167"/>
    </location>
</feature>
<sequence length="503" mass="56251">MDVKAWMSLPQAIIFTLGGDRCRKDLFIAPVESDLPSKAAEKSSATSPPRSSIRRYSRPDLRRASQRRLVSLRDRLASGSAQESISLTSRDGRPLPWAEVGFPPDAETTRGSDGLRRPRPFRDVLSEMTRSDDRRREQLEEQINSLFRDGSSSQVRVTWNTSPPDEQQQQRRAHPRGAFEPPRLTRAALVRPPVSRTAVEMDEVLSRRSYPIVHQPSVHRPLSEGEETNQPQPLQWPESQRSTYHGSSNGRRQRFIPPQRSRGVDGLGDRDRSLSPEVWDTLLSTLTPDPQPPSVGSSFASNVASQNTAATSSTSFTAPDLAQDTTLDQACESGCEGSDTEAPTQPIVERIQRRRDEMRRVRVRVPTFSIAALLSDDGDQDGGAVSFDSRHRRSPDGPVMRGDGNTEPDRASRHRQIRDRFRRSSAAWVGHLSVGNSDDEQGPERTRTNEEDSATSGNNTHTGDEEWLSMLRIVRNLARREDIPDEWWAEAGLSRTLPGDGTE</sequence>
<feature type="compositionally biased region" description="Polar residues" evidence="1">
    <location>
        <begin position="228"/>
        <end position="250"/>
    </location>
</feature>
<dbReference type="Proteomes" id="UP001489902">
    <property type="component" value="Chromosome 2"/>
</dbReference>
<feature type="region of interest" description="Disordered" evidence="1">
    <location>
        <begin position="36"/>
        <end position="61"/>
    </location>
</feature>
<proteinExistence type="predicted"/>
<evidence type="ECO:0000313" key="2">
    <source>
        <dbReference type="EMBL" id="WZH43929.1"/>
    </source>
</evidence>
<feature type="compositionally biased region" description="Basic residues" evidence="1">
    <location>
        <begin position="412"/>
        <end position="423"/>
    </location>
</feature>
<feature type="compositionally biased region" description="Basic and acidic residues" evidence="1">
    <location>
        <begin position="107"/>
        <end position="119"/>
    </location>
</feature>
<feature type="region of interest" description="Disordered" evidence="1">
    <location>
        <begin position="215"/>
        <end position="273"/>
    </location>
</feature>
<protein>
    <submittedName>
        <fullName evidence="2">Uncharacterized protein</fullName>
    </submittedName>
</protein>
<organism evidence="2 3">
    <name type="scientific">Fusarium acuminatum</name>
    <dbReference type="NCBI Taxonomy" id="5515"/>
    <lineage>
        <taxon>Eukaryota</taxon>
        <taxon>Fungi</taxon>
        <taxon>Dikarya</taxon>
        <taxon>Ascomycota</taxon>
        <taxon>Pezizomycotina</taxon>
        <taxon>Sordariomycetes</taxon>
        <taxon>Hypocreomycetidae</taxon>
        <taxon>Hypocreales</taxon>
        <taxon>Nectriaceae</taxon>
        <taxon>Fusarium</taxon>
        <taxon>Fusarium tricinctum species complex</taxon>
    </lineage>
</organism>
<accession>A0ABZ2WTF2</accession>
<feature type="region of interest" description="Disordered" evidence="1">
    <location>
        <begin position="145"/>
        <end position="183"/>
    </location>
</feature>
<feature type="compositionally biased region" description="Polar residues" evidence="1">
    <location>
        <begin position="80"/>
        <end position="89"/>
    </location>
</feature>
<dbReference type="EMBL" id="CP151261">
    <property type="protein sequence ID" value="WZH43929.1"/>
    <property type="molecule type" value="Genomic_DNA"/>
</dbReference>
<feature type="region of interest" description="Disordered" evidence="1">
    <location>
        <begin position="374"/>
        <end position="466"/>
    </location>
</feature>